<evidence type="ECO:0000313" key="1">
    <source>
        <dbReference type="EMBL" id="UVF62564.1"/>
    </source>
</evidence>
<accession>A0A976UAZ4</accession>
<sequence length="207" mass="23905">MFNQPSLIGMQNTTPSLFLPKLLQARASGNIEEYTFDSIKPKKKLKEMHKVLLPEKKKILFFRFGYKFNLKDRCVVCGMHQVWDSGDYLRPPIPLDNVEKGRPMRGTYCPKHASHYKQMEMLQQQILAEEHGLDFKAFIPKPRIPQVLSKGPLVTLTKEDILSLTKNGWIIKPPAIEDTEAEEIKAKQILLELETSITKMKKLLNEE</sequence>
<evidence type="ECO:0000313" key="2">
    <source>
        <dbReference type="Proteomes" id="UP001157002"/>
    </source>
</evidence>
<dbReference type="KEGG" id="vg:80545116"/>
<dbReference type="EMBL" id="ON649702">
    <property type="protein sequence ID" value="UVF62564.1"/>
    <property type="molecule type" value="Genomic_DNA"/>
</dbReference>
<keyword evidence="2" id="KW-1185">Reference proteome</keyword>
<dbReference type="Proteomes" id="UP001157002">
    <property type="component" value="Segment"/>
</dbReference>
<organism evidence="1 2">
    <name type="scientific">Poseidoniales virus YSH_150918</name>
    <dbReference type="NCBI Taxonomy" id="3071324"/>
    <lineage>
        <taxon>Viruses</taxon>
        <taxon>Duplodnaviria</taxon>
        <taxon>Heunggongvirae</taxon>
        <taxon>Uroviricota</taxon>
        <taxon>Caudoviricetes</taxon>
        <taxon>Magrovirales</taxon>
        <taxon>Aoguangviridae</taxon>
        <taxon>Aobingvirus</taxon>
        <taxon>Aobingvirus yangshanense</taxon>
    </lineage>
</organism>
<proteinExistence type="predicted"/>
<name>A0A976UAZ4_9CAUD</name>
<dbReference type="GeneID" id="80545116"/>
<reference evidence="1 2" key="1">
    <citation type="submission" date="2022-05" db="EMBL/GenBank/DDBJ databases">
        <title>Diverse viruses of marine archaea discovered using metagenomics.</title>
        <authorList>
            <person name="Zhou Y."/>
        </authorList>
    </citation>
    <scope>NUCLEOTIDE SEQUENCE [LARGE SCALE GENOMIC DNA]</scope>
    <source>
        <strain evidence="1">YSH_150918</strain>
    </source>
</reference>
<dbReference type="RefSeq" id="YP_010806155.1">
    <property type="nucleotide sequence ID" value="NC_077214.1"/>
</dbReference>
<protein>
    <submittedName>
        <fullName evidence="1">Uncharacterized protein</fullName>
    </submittedName>
</protein>